<proteinExistence type="predicted"/>
<dbReference type="EMBL" id="JAHRIO010031224">
    <property type="protein sequence ID" value="MEQ2168586.1"/>
    <property type="molecule type" value="Genomic_DNA"/>
</dbReference>
<evidence type="ECO:0000313" key="2">
    <source>
        <dbReference type="EMBL" id="MEQ2168586.1"/>
    </source>
</evidence>
<evidence type="ECO:0000313" key="3">
    <source>
        <dbReference type="Proteomes" id="UP001476798"/>
    </source>
</evidence>
<name>A0ABV0NB19_9TELE</name>
<sequence>MKEEFEKQKALWRKLEIEKTLLRHEGGNKTNEHGRSMKSTVPSNTVRLDIIKEGDGIQGRTGHREHRKQAWLTDCDSDREMTDIPPPFLFLRLYATEKHQVARPTPSRLCRSCKMECERH</sequence>
<evidence type="ECO:0000256" key="1">
    <source>
        <dbReference type="SAM" id="MobiDB-lite"/>
    </source>
</evidence>
<dbReference type="Proteomes" id="UP001476798">
    <property type="component" value="Unassembled WGS sequence"/>
</dbReference>
<keyword evidence="3" id="KW-1185">Reference proteome</keyword>
<feature type="compositionally biased region" description="Basic and acidic residues" evidence="1">
    <location>
        <begin position="22"/>
        <end position="35"/>
    </location>
</feature>
<comment type="caution">
    <text evidence="2">The sequence shown here is derived from an EMBL/GenBank/DDBJ whole genome shotgun (WGS) entry which is preliminary data.</text>
</comment>
<reference evidence="2 3" key="1">
    <citation type="submission" date="2021-06" db="EMBL/GenBank/DDBJ databases">
        <authorList>
            <person name="Palmer J.M."/>
        </authorList>
    </citation>
    <scope>NUCLEOTIDE SEQUENCE [LARGE SCALE GENOMIC DNA]</scope>
    <source>
        <strain evidence="2 3">GA_2019</strain>
        <tissue evidence="2">Muscle</tissue>
    </source>
</reference>
<protein>
    <submittedName>
        <fullName evidence="2">Uncharacterized protein</fullName>
    </submittedName>
</protein>
<feature type="compositionally biased region" description="Polar residues" evidence="1">
    <location>
        <begin position="37"/>
        <end position="46"/>
    </location>
</feature>
<gene>
    <name evidence="2" type="ORF">GOODEAATRI_016207</name>
</gene>
<accession>A0ABV0NB19</accession>
<feature type="region of interest" description="Disordered" evidence="1">
    <location>
        <begin position="22"/>
        <end position="47"/>
    </location>
</feature>
<organism evidence="2 3">
    <name type="scientific">Goodea atripinnis</name>
    <dbReference type="NCBI Taxonomy" id="208336"/>
    <lineage>
        <taxon>Eukaryota</taxon>
        <taxon>Metazoa</taxon>
        <taxon>Chordata</taxon>
        <taxon>Craniata</taxon>
        <taxon>Vertebrata</taxon>
        <taxon>Euteleostomi</taxon>
        <taxon>Actinopterygii</taxon>
        <taxon>Neopterygii</taxon>
        <taxon>Teleostei</taxon>
        <taxon>Neoteleostei</taxon>
        <taxon>Acanthomorphata</taxon>
        <taxon>Ovalentaria</taxon>
        <taxon>Atherinomorphae</taxon>
        <taxon>Cyprinodontiformes</taxon>
        <taxon>Goodeidae</taxon>
        <taxon>Goodea</taxon>
    </lineage>
</organism>